<dbReference type="AlphaFoldDB" id="A0AAD9IQJ1"/>
<comment type="caution">
    <text evidence="2">The sequence shown here is derived from an EMBL/GenBank/DDBJ whole genome shotgun (WGS) entry which is preliminary data.</text>
</comment>
<name>A0AAD9IQJ1_RIDPI</name>
<protein>
    <submittedName>
        <fullName evidence="2">Uncharacterized protein</fullName>
    </submittedName>
</protein>
<accession>A0AAD9IQJ1</accession>
<evidence type="ECO:0000313" key="3">
    <source>
        <dbReference type="Proteomes" id="UP001209878"/>
    </source>
</evidence>
<evidence type="ECO:0000256" key="1">
    <source>
        <dbReference type="SAM" id="MobiDB-lite"/>
    </source>
</evidence>
<evidence type="ECO:0000313" key="2">
    <source>
        <dbReference type="EMBL" id="KAK2138420.1"/>
    </source>
</evidence>
<sequence>MNFNIAKCHLLRITQKRKPSHFTYTITNQPISLVESHPYLGITIDSKLSWSKHIHTTTSQCARTLGLLKRTLHPATPKVKETAYNMLIRPKLEYATVAWNPHKQNNVDTLEKNERSAARFTLNDNRRKTSTT</sequence>
<reference evidence="2" key="1">
    <citation type="journal article" date="2023" name="Mol. Biol. Evol.">
        <title>Third-Generation Sequencing Reveals the Adaptive Role of the Epigenome in Three Deep-Sea Polychaetes.</title>
        <authorList>
            <person name="Perez M."/>
            <person name="Aroh O."/>
            <person name="Sun Y."/>
            <person name="Lan Y."/>
            <person name="Juniper S.K."/>
            <person name="Young C.R."/>
            <person name="Angers B."/>
            <person name="Qian P.Y."/>
        </authorList>
    </citation>
    <scope>NUCLEOTIDE SEQUENCE</scope>
    <source>
        <strain evidence="2">R07B-5</strain>
    </source>
</reference>
<gene>
    <name evidence="2" type="ORF">NP493_7782g00001</name>
</gene>
<proteinExistence type="predicted"/>
<dbReference type="PANTHER" id="PTHR33332">
    <property type="entry name" value="REVERSE TRANSCRIPTASE DOMAIN-CONTAINING PROTEIN"/>
    <property type="match status" value="1"/>
</dbReference>
<feature type="region of interest" description="Disordered" evidence="1">
    <location>
        <begin position="106"/>
        <end position="132"/>
    </location>
</feature>
<dbReference type="PRINTS" id="PR01345">
    <property type="entry name" value="CERVTRCPTASE"/>
</dbReference>
<organism evidence="2 3">
    <name type="scientific">Ridgeia piscesae</name>
    <name type="common">Tubeworm</name>
    <dbReference type="NCBI Taxonomy" id="27915"/>
    <lineage>
        <taxon>Eukaryota</taxon>
        <taxon>Metazoa</taxon>
        <taxon>Spiralia</taxon>
        <taxon>Lophotrochozoa</taxon>
        <taxon>Annelida</taxon>
        <taxon>Polychaeta</taxon>
        <taxon>Sedentaria</taxon>
        <taxon>Canalipalpata</taxon>
        <taxon>Sabellida</taxon>
        <taxon>Siboglinidae</taxon>
        <taxon>Ridgeia</taxon>
    </lineage>
</organism>
<dbReference type="Proteomes" id="UP001209878">
    <property type="component" value="Unassembled WGS sequence"/>
</dbReference>
<dbReference type="EMBL" id="JAODUO010007770">
    <property type="protein sequence ID" value="KAK2138420.1"/>
    <property type="molecule type" value="Genomic_DNA"/>
</dbReference>
<keyword evidence="3" id="KW-1185">Reference proteome</keyword>